<evidence type="ECO:0000256" key="6">
    <source>
        <dbReference type="ARBA" id="ARBA00022792"/>
    </source>
</evidence>
<evidence type="ECO:0000313" key="17">
    <source>
        <dbReference type="EMBL" id="KAF2894977.1"/>
    </source>
</evidence>
<keyword evidence="9" id="KW-0496">Mitochondrion</keyword>
<comment type="caution">
    <text evidence="17">The sequence shown here is derived from an EMBL/GenBank/DDBJ whole genome shotgun (WGS) entry which is preliminary data.</text>
</comment>
<feature type="transmembrane region" description="Helical" evidence="16">
    <location>
        <begin position="306"/>
        <end position="324"/>
    </location>
</feature>
<dbReference type="GO" id="GO:0032049">
    <property type="term" value="P:cardiolipin biosynthetic process"/>
    <property type="evidence" value="ECO:0007669"/>
    <property type="project" value="TreeGrafter"/>
</dbReference>
<evidence type="ECO:0000256" key="3">
    <source>
        <dbReference type="ARBA" id="ARBA00022516"/>
    </source>
</evidence>
<name>A0A8K0D0X8_IGNLU</name>
<keyword evidence="10 16" id="KW-0472">Membrane</keyword>
<keyword evidence="15" id="KW-0175">Coiled coil</keyword>
<evidence type="ECO:0000256" key="8">
    <source>
        <dbReference type="ARBA" id="ARBA00023098"/>
    </source>
</evidence>
<dbReference type="Proteomes" id="UP000801492">
    <property type="component" value="Unassembled WGS sequence"/>
</dbReference>
<protein>
    <recommendedName>
        <fullName evidence="13">cardiolipin synthase (CMP-forming)</fullName>
        <ecNumber evidence="13">2.7.8.41</ecNumber>
    </recommendedName>
</protein>
<keyword evidence="8" id="KW-0443">Lipid metabolism</keyword>
<evidence type="ECO:0000256" key="14">
    <source>
        <dbReference type="ARBA" id="ARBA00047433"/>
    </source>
</evidence>
<gene>
    <name evidence="17" type="ORF">ILUMI_11210</name>
</gene>
<dbReference type="PANTHER" id="PTHR14269:SF60">
    <property type="entry name" value="CARDIOLIPIN SYNTHASE (CMP-FORMING)"/>
    <property type="match status" value="1"/>
</dbReference>
<evidence type="ECO:0000256" key="10">
    <source>
        <dbReference type="ARBA" id="ARBA00023136"/>
    </source>
</evidence>
<keyword evidence="11" id="KW-0594">Phospholipid biosynthesis</keyword>
<keyword evidence="18" id="KW-1185">Reference proteome</keyword>
<evidence type="ECO:0000256" key="2">
    <source>
        <dbReference type="ARBA" id="ARBA00010441"/>
    </source>
</evidence>
<comment type="catalytic activity">
    <reaction evidence="14">
        <text>a CDP-1,2-diacyl-sn-glycerol + a 1,2-diacyl-sn-glycero-3-phospho-(1'-sn-glycerol) = a cardiolipin + CMP + H(+)</text>
        <dbReference type="Rhea" id="RHEA:32931"/>
        <dbReference type="ChEBI" id="CHEBI:15378"/>
        <dbReference type="ChEBI" id="CHEBI:58332"/>
        <dbReference type="ChEBI" id="CHEBI:60377"/>
        <dbReference type="ChEBI" id="CHEBI:62237"/>
        <dbReference type="ChEBI" id="CHEBI:64716"/>
        <dbReference type="EC" id="2.7.8.41"/>
    </reaction>
</comment>
<evidence type="ECO:0000256" key="16">
    <source>
        <dbReference type="SAM" id="Phobius"/>
    </source>
</evidence>
<dbReference type="Pfam" id="PF01066">
    <property type="entry name" value="CDP-OH_P_transf"/>
    <property type="match status" value="1"/>
</dbReference>
<keyword evidence="6" id="KW-0999">Mitochondrion inner membrane</keyword>
<evidence type="ECO:0000256" key="11">
    <source>
        <dbReference type="ARBA" id="ARBA00023209"/>
    </source>
</evidence>
<dbReference type="FunFam" id="1.20.120.1760:FF:000005">
    <property type="entry name" value="Cardiolipin synthase 1"/>
    <property type="match status" value="1"/>
</dbReference>
<dbReference type="Gene3D" id="1.20.120.1760">
    <property type="match status" value="1"/>
</dbReference>
<comment type="similarity">
    <text evidence="2">Belongs to the CDP-alcohol phosphatidyltransferase class-I family.</text>
</comment>
<dbReference type="EC" id="2.7.8.41" evidence="13"/>
<keyword evidence="12" id="KW-1208">Phospholipid metabolism</keyword>
<organism evidence="17 18">
    <name type="scientific">Ignelater luminosus</name>
    <name type="common">Cucubano</name>
    <name type="synonym">Pyrophorus luminosus</name>
    <dbReference type="NCBI Taxonomy" id="2038154"/>
    <lineage>
        <taxon>Eukaryota</taxon>
        <taxon>Metazoa</taxon>
        <taxon>Ecdysozoa</taxon>
        <taxon>Arthropoda</taxon>
        <taxon>Hexapoda</taxon>
        <taxon>Insecta</taxon>
        <taxon>Pterygota</taxon>
        <taxon>Neoptera</taxon>
        <taxon>Endopterygota</taxon>
        <taxon>Coleoptera</taxon>
        <taxon>Polyphaga</taxon>
        <taxon>Elateriformia</taxon>
        <taxon>Elateroidea</taxon>
        <taxon>Elateridae</taxon>
        <taxon>Agrypninae</taxon>
        <taxon>Pyrophorini</taxon>
        <taxon>Ignelater</taxon>
    </lineage>
</organism>
<evidence type="ECO:0000256" key="7">
    <source>
        <dbReference type="ARBA" id="ARBA00022989"/>
    </source>
</evidence>
<comment type="subcellular location">
    <subcellularLocation>
        <location evidence="1">Mitochondrion inner membrane</location>
        <topology evidence="1">Multi-pass membrane protein</topology>
    </subcellularLocation>
</comment>
<dbReference type="InterPro" id="IPR043130">
    <property type="entry name" value="CDP-OH_PTrfase_TM_dom"/>
</dbReference>
<dbReference type="InterPro" id="IPR000462">
    <property type="entry name" value="CDP-OH_P_trans"/>
</dbReference>
<keyword evidence="4" id="KW-0808">Transferase</keyword>
<keyword evidence="3" id="KW-0444">Lipid biosynthesis</keyword>
<keyword evidence="5 16" id="KW-0812">Transmembrane</keyword>
<evidence type="ECO:0000256" key="13">
    <source>
        <dbReference type="ARBA" id="ARBA00039001"/>
    </source>
</evidence>
<evidence type="ECO:0000256" key="1">
    <source>
        <dbReference type="ARBA" id="ARBA00004448"/>
    </source>
</evidence>
<dbReference type="AlphaFoldDB" id="A0A8K0D0X8"/>
<accession>A0A8K0D0X8</accession>
<evidence type="ECO:0000256" key="12">
    <source>
        <dbReference type="ARBA" id="ARBA00023264"/>
    </source>
</evidence>
<evidence type="ECO:0000313" key="18">
    <source>
        <dbReference type="Proteomes" id="UP000801492"/>
    </source>
</evidence>
<sequence>MNNLKLCARIGRIVYQYQVRACFIAHGDYRPSYNDNYVYMNKYYRNIKHYCTRDYNIFRNLQKYRLQCFCTTSDKKEVCLASHKDAVRKELQCYIEQKKEKLRVTEQKIKEKGNVILKDIEKTKNKVKEKVEGIIEKENVYTIPNFLCVSRILISPYLGMLILQAEFQFALAVLGVAAVTDLLDGWIARTWESQSSKVGSFLDPMADKVLIATLFLTLTYADLIPIALTGLIIARDVILVTAGFVIRYKSLPPPRTLSRYFDVTHATAQLAPTFVSKVNTGVQLLLVGSTLAAPVFHYVGHPLLQSLWYITGVTTVAAGLSYVISKNTYRFLNKSK</sequence>
<dbReference type="OrthoDB" id="10020554at2759"/>
<proteinExistence type="inferred from homology"/>
<reference evidence="17" key="1">
    <citation type="submission" date="2019-08" db="EMBL/GenBank/DDBJ databases">
        <title>The genome of the North American firefly Photinus pyralis.</title>
        <authorList>
            <consortium name="Photinus pyralis genome working group"/>
            <person name="Fallon T.R."/>
            <person name="Sander Lower S.E."/>
            <person name="Weng J.-K."/>
        </authorList>
    </citation>
    <scope>NUCLEOTIDE SEQUENCE</scope>
    <source>
        <strain evidence="17">TRF0915ILg1</strain>
        <tissue evidence="17">Whole body</tissue>
    </source>
</reference>
<feature type="transmembrane region" description="Helical" evidence="16">
    <location>
        <begin position="209"/>
        <end position="234"/>
    </location>
</feature>
<dbReference type="GO" id="GO:0005743">
    <property type="term" value="C:mitochondrial inner membrane"/>
    <property type="evidence" value="ECO:0007669"/>
    <property type="project" value="UniProtKB-SubCell"/>
</dbReference>
<evidence type="ECO:0000256" key="15">
    <source>
        <dbReference type="SAM" id="Coils"/>
    </source>
</evidence>
<dbReference type="EMBL" id="VTPC01006391">
    <property type="protein sequence ID" value="KAF2894977.1"/>
    <property type="molecule type" value="Genomic_DNA"/>
</dbReference>
<dbReference type="PANTHER" id="PTHR14269">
    <property type="entry name" value="CDP-DIACYLGLYCEROL--GLYCEROL-3-PHOSPHATE 3-PHOSPHATIDYLTRANSFERASE-RELATED"/>
    <property type="match status" value="1"/>
</dbReference>
<keyword evidence="7 16" id="KW-1133">Transmembrane helix</keyword>
<dbReference type="GO" id="GO:0043337">
    <property type="term" value="F:cardiolipin synthase (CMP-forming)"/>
    <property type="evidence" value="ECO:0007669"/>
    <property type="project" value="UniProtKB-EC"/>
</dbReference>
<evidence type="ECO:0000256" key="5">
    <source>
        <dbReference type="ARBA" id="ARBA00022692"/>
    </source>
</evidence>
<feature type="coiled-coil region" evidence="15">
    <location>
        <begin position="88"/>
        <end position="137"/>
    </location>
</feature>
<evidence type="ECO:0000256" key="4">
    <source>
        <dbReference type="ARBA" id="ARBA00022679"/>
    </source>
</evidence>
<dbReference type="InterPro" id="IPR050324">
    <property type="entry name" value="CDP-alcohol_PTase-I"/>
</dbReference>
<evidence type="ECO:0000256" key="9">
    <source>
        <dbReference type="ARBA" id="ARBA00023128"/>
    </source>
</evidence>